<dbReference type="InterPro" id="IPR000847">
    <property type="entry name" value="LysR_HTH_N"/>
</dbReference>
<protein>
    <submittedName>
        <fullName evidence="6">LysR substrate-binding domain-containing protein</fullName>
    </submittedName>
</protein>
<evidence type="ECO:0000256" key="1">
    <source>
        <dbReference type="ARBA" id="ARBA00009437"/>
    </source>
</evidence>
<evidence type="ECO:0000313" key="6">
    <source>
        <dbReference type="EMBL" id="MDY0884553.1"/>
    </source>
</evidence>
<dbReference type="InterPro" id="IPR005119">
    <property type="entry name" value="LysR_subst-bd"/>
</dbReference>
<keyword evidence="4" id="KW-0804">Transcription</keyword>
<comment type="caution">
    <text evidence="6">The sequence shown here is derived from an EMBL/GenBank/DDBJ whole genome shotgun (WGS) entry which is preliminary data.</text>
</comment>
<dbReference type="InterPro" id="IPR036388">
    <property type="entry name" value="WH-like_DNA-bd_sf"/>
</dbReference>
<dbReference type="Gene3D" id="3.40.190.290">
    <property type="match status" value="1"/>
</dbReference>
<keyword evidence="3" id="KW-0238">DNA-binding</keyword>
<accession>A0ABU5EGI5</accession>
<dbReference type="PROSITE" id="PS50931">
    <property type="entry name" value="HTH_LYSR"/>
    <property type="match status" value="1"/>
</dbReference>
<comment type="similarity">
    <text evidence="1">Belongs to the LysR transcriptional regulatory family.</text>
</comment>
<dbReference type="Pfam" id="PF00126">
    <property type="entry name" value="HTH_1"/>
    <property type="match status" value="1"/>
</dbReference>
<evidence type="ECO:0000256" key="4">
    <source>
        <dbReference type="ARBA" id="ARBA00023163"/>
    </source>
</evidence>
<dbReference type="Pfam" id="PF03466">
    <property type="entry name" value="LysR_substrate"/>
    <property type="match status" value="1"/>
</dbReference>
<evidence type="ECO:0000259" key="5">
    <source>
        <dbReference type="PROSITE" id="PS50931"/>
    </source>
</evidence>
<dbReference type="CDD" id="cd08421">
    <property type="entry name" value="PBP2_LTTR_like_1"/>
    <property type="match status" value="1"/>
</dbReference>
<dbReference type="InterPro" id="IPR050950">
    <property type="entry name" value="HTH-type_LysR_regulators"/>
</dbReference>
<organism evidence="6 7">
    <name type="scientific">Dongia soli</name>
    <dbReference type="NCBI Taxonomy" id="600628"/>
    <lineage>
        <taxon>Bacteria</taxon>
        <taxon>Pseudomonadati</taxon>
        <taxon>Pseudomonadota</taxon>
        <taxon>Alphaproteobacteria</taxon>
        <taxon>Rhodospirillales</taxon>
        <taxon>Dongiaceae</taxon>
        <taxon>Dongia</taxon>
    </lineage>
</organism>
<keyword evidence="7" id="KW-1185">Reference proteome</keyword>
<keyword evidence="2" id="KW-0805">Transcription regulation</keyword>
<dbReference type="SUPFAM" id="SSF46785">
    <property type="entry name" value="Winged helix' DNA-binding domain"/>
    <property type="match status" value="1"/>
</dbReference>
<dbReference type="Gene3D" id="1.10.10.10">
    <property type="entry name" value="Winged helix-like DNA-binding domain superfamily/Winged helix DNA-binding domain"/>
    <property type="match status" value="1"/>
</dbReference>
<dbReference type="InterPro" id="IPR036390">
    <property type="entry name" value="WH_DNA-bd_sf"/>
</dbReference>
<dbReference type="PANTHER" id="PTHR30419">
    <property type="entry name" value="HTH-TYPE TRANSCRIPTIONAL REGULATOR YBHD"/>
    <property type="match status" value="1"/>
</dbReference>
<dbReference type="PANTHER" id="PTHR30419:SF2">
    <property type="entry name" value="LYSR FAMILY TRANSCRIPTIONAL REGULATOR"/>
    <property type="match status" value="1"/>
</dbReference>
<dbReference type="EMBL" id="JAXCLW010000005">
    <property type="protein sequence ID" value="MDY0884553.1"/>
    <property type="molecule type" value="Genomic_DNA"/>
</dbReference>
<sequence length="297" mass="32166">MRFDLTDMRLFLTVVEQGSLTKGAESMNLALASVSERISGMETSLGAQLLERNRRGVTTTAAGDALVRHARLILDQVEQMRGELRTYGTGLKGRIRLLSNTAGLAAFLPHQLGRFLVAYPDLSIDLHERPSTEIALAIAEGRADLGVVADIADLAALQTRLIAQDQLVVVASETHRISDQRSIAFAEVVGEPFVGLSDAALEAHLGERAARLGRQIYYRIQLRRIEGVAMLVKSGVGIAILSEASAKDLGHLGLAIVPLRDPWALRQLYLCARDFSALPPHAGLLAQQLMEPKVAIP</sequence>
<proteinExistence type="inferred from homology"/>
<evidence type="ECO:0000256" key="2">
    <source>
        <dbReference type="ARBA" id="ARBA00023015"/>
    </source>
</evidence>
<evidence type="ECO:0000313" key="7">
    <source>
        <dbReference type="Proteomes" id="UP001279642"/>
    </source>
</evidence>
<reference evidence="6 7" key="1">
    <citation type="journal article" date="2016" name="Antonie Van Leeuwenhoek">
        <title>Dongia soli sp. nov., isolated from soil from Dokdo, Korea.</title>
        <authorList>
            <person name="Kim D.U."/>
            <person name="Lee H."/>
            <person name="Kim H."/>
            <person name="Kim S.G."/>
            <person name="Ka J.O."/>
        </authorList>
    </citation>
    <scope>NUCLEOTIDE SEQUENCE [LARGE SCALE GENOMIC DNA]</scope>
    <source>
        <strain evidence="6 7">D78</strain>
    </source>
</reference>
<gene>
    <name evidence="6" type="ORF">SMD27_17040</name>
</gene>
<feature type="domain" description="HTH lysR-type" evidence="5">
    <location>
        <begin position="3"/>
        <end position="60"/>
    </location>
</feature>
<dbReference type="RefSeq" id="WP_320509626.1">
    <property type="nucleotide sequence ID" value="NZ_JAXCLW010000005.1"/>
</dbReference>
<evidence type="ECO:0000256" key="3">
    <source>
        <dbReference type="ARBA" id="ARBA00023125"/>
    </source>
</evidence>
<dbReference type="SUPFAM" id="SSF53850">
    <property type="entry name" value="Periplasmic binding protein-like II"/>
    <property type="match status" value="1"/>
</dbReference>
<dbReference type="Proteomes" id="UP001279642">
    <property type="component" value="Unassembled WGS sequence"/>
</dbReference>
<name>A0ABU5EGI5_9PROT</name>